<reference evidence="5 6" key="1">
    <citation type="submission" date="2020-10" db="EMBL/GenBank/DDBJ databases">
        <title>Connecting structure to function with the recovery of over 1000 high-quality activated sludge metagenome-assembled genomes encoding full-length rRNA genes using long-read sequencing.</title>
        <authorList>
            <person name="Singleton C.M."/>
            <person name="Petriglieri F."/>
            <person name="Kristensen J.M."/>
            <person name="Kirkegaard R.H."/>
            <person name="Michaelsen T.Y."/>
            <person name="Andersen M.H."/>
            <person name="Karst S.M."/>
            <person name="Dueholm M.S."/>
            <person name="Nielsen P.H."/>
            <person name="Albertsen M."/>
        </authorList>
    </citation>
    <scope>NUCLEOTIDE SEQUENCE [LARGE SCALE GENOMIC DNA]</scope>
    <source>
        <strain evidence="5">Ribe_18-Q3-R11-54_BAT3C.373</strain>
    </source>
</reference>
<dbReference type="PANTHER" id="PTHR46797">
    <property type="entry name" value="HTH-TYPE TRANSCRIPTIONAL REGULATOR"/>
    <property type="match status" value="1"/>
</dbReference>
<dbReference type="InterPro" id="IPR001387">
    <property type="entry name" value="Cro/C1-type_HTH"/>
</dbReference>
<name>A0A9D7SAH2_9BACT</name>
<protein>
    <submittedName>
        <fullName evidence="5">Helix-turn-helix transcriptional regulator</fullName>
    </submittedName>
</protein>
<keyword evidence="2" id="KW-0238">DNA-binding</keyword>
<evidence type="ECO:0000313" key="6">
    <source>
        <dbReference type="Proteomes" id="UP000808349"/>
    </source>
</evidence>
<dbReference type="AlphaFoldDB" id="A0A9D7SAH2"/>
<dbReference type="Gene3D" id="1.10.260.40">
    <property type="entry name" value="lambda repressor-like DNA-binding domains"/>
    <property type="match status" value="1"/>
</dbReference>
<comment type="caution">
    <text evidence="5">The sequence shown here is derived from an EMBL/GenBank/DDBJ whole genome shotgun (WGS) entry which is preliminary data.</text>
</comment>
<proteinExistence type="predicted"/>
<dbReference type="InterPro" id="IPR050807">
    <property type="entry name" value="TransReg_Diox_bact_type"/>
</dbReference>
<organism evidence="5 6">
    <name type="scientific">Candidatus Defluviibacterium haderslevense</name>
    <dbReference type="NCBI Taxonomy" id="2981993"/>
    <lineage>
        <taxon>Bacteria</taxon>
        <taxon>Pseudomonadati</taxon>
        <taxon>Bacteroidota</taxon>
        <taxon>Saprospiria</taxon>
        <taxon>Saprospirales</taxon>
        <taxon>Saprospiraceae</taxon>
        <taxon>Candidatus Defluviibacterium</taxon>
    </lineage>
</organism>
<evidence type="ECO:0000256" key="2">
    <source>
        <dbReference type="ARBA" id="ARBA00023125"/>
    </source>
</evidence>
<accession>A0A9D7SAH2</accession>
<dbReference type="Pfam" id="PF01381">
    <property type="entry name" value="HTH_3"/>
    <property type="match status" value="1"/>
</dbReference>
<dbReference type="GO" id="GO:0003677">
    <property type="term" value="F:DNA binding"/>
    <property type="evidence" value="ECO:0007669"/>
    <property type="project" value="UniProtKB-KW"/>
</dbReference>
<evidence type="ECO:0000256" key="3">
    <source>
        <dbReference type="ARBA" id="ARBA00023163"/>
    </source>
</evidence>
<dbReference type="GO" id="GO:0003700">
    <property type="term" value="F:DNA-binding transcription factor activity"/>
    <property type="evidence" value="ECO:0007669"/>
    <property type="project" value="TreeGrafter"/>
</dbReference>
<dbReference type="PROSITE" id="PS50943">
    <property type="entry name" value="HTH_CROC1"/>
    <property type="match status" value="1"/>
</dbReference>
<dbReference type="EMBL" id="JADKFW010000014">
    <property type="protein sequence ID" value="MBK9719027.1"/>
    <property type="molecule type" value="Genomic_DNA"/>
</dbReference>
<sequence>MKTIGLSELKDKSLGKIGAHKRDKYEHDLKIEILAEHIKQLRIERNLTQEELGALVGVQRAQISKIENNTGNITLSTLLKIFSALNASIKYKIKKQEYELS</sequence>
<dbReference type="InterPro" id="IPR010982">
    <property type="entry name" value="Lambda_DNA-bd_dom_sf"/>
</dbReference>
<feature type="domain" description="HTH cro/C1-type" evidence="4">
    <location>
        <begin position="38"/>
        <end position="92"/>
    </location>
</feature>
<dbReference type="Proteomes" id="UP000808349">
    <property type="component" value="Unassembled WGS sequence"/>
</dbReference>
<dbReference type="CDD" id="cd00093">
    <property type="entry name" value="HTH_XRE"/>
    <property type="match status" value="1"/>
</dbReference>
<gene>
    <name evidence="5" type="ORF">IPO85_16230</name>
</gene>
<evidence type="ECO:0000259" key="4">
    <source>
        <dbReference type="PROSITE" id="PS50943"/>
    </source>
</evidence>
<evidence type="ECO:0000256" key="1">
    <source>
        <dbReference type="ARBA" id="ARBA00023015"/>
    </source>
</evidence>
<dbReference type="GO" id="GO:0005829">
    <property type="term" value="C:cytosol"/>
    <property type="evidence" value="ECO:0007669"/>
    <property type="project" value="TreeGrafter"/>
</dbReference>
<dbReference type="SUPFAM" id="SSF47413">
    <property type="entry name" value="lambda repressor-like DNA-binding domains"/>
    <property type="match status" value="1"/>
</dbReference>
<dbReference type="PANTHER" id="PTHR46797:SF23">
    <property type="entry name" value="HTH-TYPE TRANSCRIPTIONAL REGULATOR SUTR"/>
    <property type="match status" value="1"/>
</dbReference>
<keyword evidence="3" id="KW-0804">Transcription</keyword>
<keyword evidence="1" id="KW-0805">Transcription regulation</keyword>
<evidence type="ECO:0000313" key="5">
    <source>
        <dbReference type="EMBL" id="MBK9719027.1"/>
    </source>
</evidence>
<dbReference type="SMART" id="SM00530">
    <property type="entry name" value="HTH_XRE"/>
    <property type="match status" value="1"/>
</dbReference>